<dbReference type="OrthoDB" id="5787227at2"/>
<dbReference type="AlphaFoldDB" id="A0A0G3G6F2"/>
<evidence type="ECO:0000313" key="3">
    <source>
        <dbReference type="Proteomes" id="UP000064201"/>
    </source>
</evidence>
<name>A0A0G3G6F2_9GAMM</name>
<dbReference type="Proteomes" id="UP000064201">
    <property type="component" value="Chromosome"/>
</dbReference>
<feature type="transmembrane region" description="Helical" evidence="1">
    <location>
        <begin position="78"/>
        <end position="103"/>
    </location>
</feature>
<evidence type="ECO:0000256" key="1">
    <source>
        <dbReference type="SAM" id="Phobius"/>
    </source>
</evidence>
<organism evidence="2 3">
    <name type="scientific">Thioalkalivibrio versutus</name>
    <dbReference type="NCBI Taxonomy" id="106634"/>
    <lineage>
        <taxon>Bacteria</taxon>
        <taxon>Pseudomonadati</taxon>
        <taxon>Pseudomonadota</taxon>
        <taxon>Gammaproteobacteria</taxon>
        <taxon>Chromatiales</taxon>
        <taxon>Ectothiorhodospiraceae</taxon>
        <taxon>Thioalkalivibrio</taxon>
    </lineage>
</organism>
<keyword evidence="1" id="KW-1133">Transmembrane helix</keyword>
<evidence type="ECO:0000313" key="2">
    <source>
        <dbReference type="EMBL" id="AKJ94441.1"/>
    </source>
</evidence>
<protein>
    <submittedName>
        <fullName evidence="2">Uncharacterized protein</fullName>
    </submittedName>
</protein>
<dbReference type="KEGG" id="tvr:TVD_03215"/>
<gene>
    <name evidence="2" type="ORF">TVD_03215</name>
</gene>
<keyword evidence="1" id="KW-0812">Transmembrane</keyword>
<keyword evidence="3" id="KW-1185">Reference proteome</keyword>
<feature type="transmembrane region" description="Helical" evidence="1">
    <location>
        <begin position="41"/>
        <end position="66"/>
    </location>
</feature>
<keyword evidence="1" id="KW-0472">Membrane</keyword>
<dbReference type="STRING" id="106634.TVD_03215"/>
<dbReference type="RefSeq" id="WP_047250795.1">
    <property type="nucleotide sequence ID" value="NZ_CP011367.1"/>
</dbReference>
<accession>A0A0G3G6F2</accession>
<reference evidence="2 3" key="1">
    <citation type="submission" date="2015-04" db="EMBL/GenBank/DDBJ databases">
        <title>Complete Sequence for the Genome of the Thioalkalivibrio versutus D301.</title>
        <authorList>
            <person name="Mu T."/>
            <person name="Zhou J."/>
            <person name="Xu X."/>
        </authorList>
    </citation>
    <scope>NUCLEOTIDE SEQUENCE [LARGE SCALE GENOMIC DNA]</scope>
    <source>
        <strain evidence="2 3">D301</strain>
    </source>
</reference>
<proteinExistence type="predicted"/>
<dbReference type="PATRIC" id="fig|106634.4.peg.656"/>
<dbReference type="EMBL" id="CP011367">
    <property type="protein sequence ID" value="AKJ94441.1"/>
    <property type="molecule type" value="Genomic_DNA"/>
</dbReference>
<sequence length="149" mass="16196">MKETDPSQDEDGGHDRSQDITQILKTLAADIARLLAVEARLFGHTVLMMIGLTVMIALLLVGSWLFAGASLVVALASLQAFSLTGALLTVTLAHVVLAALAFWRLRHITRDLTFRESRASVNSLLVQARSLVDAAEQQPPEAEPQRPEK</sequence>